<dbReference type="Proteomes" id="UP000177418">
    <property type="component" value="Unassembled WGS sequence"/>
</dbReference>
<keyword evidence="3 7" id="KW-0862">Zinc</keyword>
<dbReference type="GO" id="GO:0008270">
    <property type="term" value="F:zinc ion binding"/>
    <property type="evidence" value="ECO:0007669"/>
    <property type="project" value="TreeGrafter"/>
</dbReference>
<keyword evidence="4" id="KW-0805">Transcription regulation</keyword>
<keyword evidence="5" id="KW-0238">DNA-binding</keyword>
<evidence type="ECO:0000256" key="2">
    <source>
        <dbReference type="ARBA" id="ARBA00022491"/>
    </source>
</evidence>
<feature type="binding site" evidence="7">
    <location>
        <position position="125"/>
    </location>
    <ligand>
        <name>Zn(2+)</name>
        <dbReference type="ChEBI" id="CHEBI:29105"/>
    </ligand>
</feature>
<comment type="caution">
    <text evidence="9">The sequence shown here is derived from an EMBL/GenBank/DDBJ whole genome shotgun (WGS) entry which is preliminary data.</text>
</comment>
<dbReference type="GO" id="GO:0045892">
    <property type="term" value="P:negative regulation of DNA-templated transcription"/>
    <property type="evidence" value="ECO:0007669"/>
    <property type="project" value="TreeGrafter"/>
</dbReference>
<dbReference type="EMBL" id="MGAV01000013">
    <property type="protein sequence ID" value="OGK54749.1"/>
    <property type="molecule type" value="Genomic_DNA"/>
</dbReference>
<gene>
    <name evidence="9" type="ORF">A3H78_05670</name>
</gene>
<evidence type="ECO:0000256" key="3">
    <source>
        <dbReference type="ARBA" id="ARBA00022833"/>
    </source>
</evidence>
<dbReference type="InterPro" id="IPR036390">
    <property type="entry name" value="WH_DNA-bd_sf"/>
</dbReference>
<dbReference type="Pfam" id="PF01475">
    <property type="entry name" value="FUR"/>
    <property type="match status" value="1"/>
</dbReference>
<dbReference type="PANTHER" id="PTHR33202">
    <property type="entry name" value="ZINC UPTAKE REGULATION PROTEIN"/>
    <property type="match status" value="1"/>
</dbReference>
<evidence type="ECO:0000256" key="5">
    <source>
        <dbReference type="ARBA" id="ARBA00023125"/>
    </source>
</evidence>
<feature type="binding site" evidence="8">
    <location>
        <position position="117"/>
    </location>
    <ligand>
        <name>Fe cation</name>
        <dbReference type="ChEBI" id="CHEBI:24875"/>
    </ligand>
</feature>
<name>A0A1F7JGK4_9BACT</name>
<dbReference type="GO" id="GO:0003700">
    <property type="term" value="F:DNA-binding transcription factor activity"/>
    <property type="evidence" value="ECO:0007669"/>
    <property type="project" value="InterPro"/>
</dbReference>
<dbReference type="PANTHER" id="PTHR33202:SF7">
    <property type="entry name" value="FERRIC UPTAKE REGULATION PROTEIN"/>
    <property type="match status" value="1"/>
</dbReference>
<evidence type="ECO:0000256" key="6">
    <source>
        <dbReference type="ARBA" id="ARBA00023163"/>
    </source>
</evidence>
<evidence type="ECO:0000313" key="10">
    <source>
        <dbReference type="Proteomes" id="UP000177418"/>
    </source>
</evidence>
<keyword evidence="2" id="KW-0678">Repressor</keyword>
<feature type="binding site" evidence="7">
    <location>
        <position position="128"/>
    </location>
    <ligand>
        <name>Zn(2+)</name>
        <dbReference type="ChEBI" id="CHEBI:29105"/>
    </ligand>
</feature>
<keyword evidence="8" id="KW-0408">Iron</keyword>
<dbReference type="Gene3D" id="1.10.10.10">
    <property type="entry name" value="Winged helix-like DNA-binding domain superfamily/Winged helix DNA-binding domain"/>
    <property type="match status" value="1"/>
</dbReference>
<proteinExistence type="inferred from homology"/>
<dbReference type="SUPFAM" id="SSF46785">
    <property type="entry name" value="Winged helix' DNA-binding domain"/>
    <property type="match status" value="1"/>
</dbReference>
<accession>A0A1F7JGK4</accession>
<evidence type="ECO:0008006" key="11">
    <source>
        <dbReference type="Google" id="ProtNLM"/>
    </source>
</evidence>
<dbReference type="CDD" id="cd07153">
    <property type="entry name" value="Fur_like"/>
    <property type="match status" value="1"/>
</dbReference>
<comment type="similarity">
    <text evidence="1">Belongs to the Fur family.</text>
</comment>
<evidence type="ECO:0000256" key="4">
    <source>
        <dbReference type="ARBA" id="ARBA00023015"/>
    </source>
</evidence>
<feature type="binding site" evidence="8">
    <location>
        <position position="80"/>
    </location>
    <ligand>
        <name>Fe cation</name>
        <dbReference type="ChEBI" id="CHEBI:24875"/>
    </ligand>
</feature>
<organism evidence="9 10">
    <name type="scientific">Candidatus Roizmanbacteria bacterium RIFCSPLOWO2_02_FULL_36_11</name>
    <dbReference type="NCBI Taxonomy" id="1802071"/>
    <lineage>
        <taxon>Bacteria</taxon>
        <taxon>Candidatus Roizmaniibacteriota</taxon>
    </lineage>
</organism>
<evidence type="ECO:0000313" key="9">
    <source>
        <dbReference type="EMBL" id="OGK54749.1"/>
    </source>
</evidence>
<comment type="cofactor">
    <cofactor evidence="8">
        <name>Mn(2+)</name>
        <dbReference type="ChEBI" id="CHEBI:29035"/>
    </cofactor>
    <cofactor evidence="8">
        <name>Fe(2+)</name>
        <dbReference type="ChEBI" id="CHEBI:29033"/>
    </cofactor>
    <text evidence="8">Binds 1 Mn(2+) or Fe(2+) ion per subunit.</text>
</comment>
<comment type="cofactor">
    <cofactor evidence="7">
        <name>Zn(2+)</name>
        <dbReference type="ChEBI" id="CHEBI:29105"/>
    </cofactor>
    <text evidence="7">Binds 1 zinc ion per subunit.</text>
</comment>
<dbReference type="AlphaFoldDB" id="A0A1F7JGK4"/>
<reference evidence="9 10" key="1">
    <citation type="journal article" date="2016" name="Nat. Commun.">
        <title>Thousands of microbial genomes shed light on interconnected biogeochemical processes in an aquifer system.</title>
        <authorList>
            <person name="Anantharaman K."/>
            <person name="Brown C.T."/>
            <person name="Hug L.A."/>
            <person name="Sharon I."/>
            <person name="Castelle C.J."/>
            <person name="Probst A.J."/>
            <person name="Thomas B.C."/>
            <person name="Singh A."/>
            <person name="Wilkins M.J."/>
            <person name="Karaoz U."/>
            <person name="Brodie E.L."/>
            <person name="Williams K.H."/>
            <person name="Hubbard S.S."/>
            <person name="Banfield J.F."/>
        </authorList>
    </citation>
    <scope>NUCLEOTIDE SEQUENCE [LARGE SCALE GENOMIC DNA]</scope>
</reference>
<dbReference type="Gene3D" id="3.30.1490.190">
    <property type="match status" value="1"/>
</dbReference>
<protein>
    <recommendedName>
        <fullName evidence="11">Transcriptional repressor</fullName>
    </recommendedName>
</protein>
<keyword evidence="6" id="KW-0804">Transcription</keyword>
<dbReference type="GO" id="GO:0000976">
    <property type="term" value="F:transcription cis-regulatory region binding"/>
    <property type="evidence" value="ECO:0007669"/>
    <property type="project" value="TreeGrafter"/>
</dbReference>
<dbReference type="GO" id="GO:1900376">
    <property type="term" value="P:regulation of secondary metabolite biosynthetic process"/>
    <property type="evidence" value="ECO:0007669"/>
    <property type="project" value="TreeGrafter"/>
</dbReference>
<evidence type="ECO:0000256" key="8">
    <source>
        <dbReference type="PIRSR" id="PIRSR602481-2"/>
    </source>
</evidence>
<dbReference type="InterPro" id="IPR036388">
    <property type="entry name" value="WH-like_DNA-bd_sf"/>
</dbReference>
<sequence>MTKIGYRFTRPRRLIFEVLEQHIKPVSTQDIFQFLKKRNKYIDLTSIYRTLDLMKKATIVNEIEFGDGKKRYELVKGKNHHHHLVCKNCGDVEDIEIREEKLMKALKIETDFKIEKHTLEFFGLCDKCK</sequence>
<evidence type="ECO:0000256" key="7">
    <source>
        <dbReference type="PIRSR" id="PIRSR602481-1"/>
    </source>
</evidence>
<feature type="binding site" evidence="8">
    <location>
        <position position="100"/>
    </location>
    <ligand>
        <name>Fe cation</name>
        <dbReference type="ChEBI" id="CHEBI:24875"/>
    </ligand>
</feature>
<dbReference type="InterPro" id="IPR043135">
    <property type="entry name" value="Fur_C"/>
</dbReference>
<dbReference type="InterPro" id="IPR002481">
    <property type="entry name" value="FUR"/>
</dbReference>
<evidence type="ECO:0000256" key="1">
    <source>
        <dbReference type="ARBA" id="ARBA00007957"/>
    </source>
</evidence>
<feature type="binding site" evidence="7">
    <location>
        <position position="86"/>
    </location>
    <ligand>
        <name>Zn(2+)</name>
        <dbReference type="ChEBI" id="CHEBI:29105"/>
    </ligand>
</feature>
<feature type="binding site" evidence="7">
    <location>
        <position position="89"/>
    </location>
    <ligand>
        <name>Zn(2+)</name>
        <dbReference type="ChEBI" id="CHEBI:29105"/>
    </ligand>
</feature>
<keyword evidence="7" id="KW-0479">Metal-binding</keyword>